<keyword evidence="1" id="KW-0732">Signal</keyword>
<dbReference type="STRING" id="695939.SAMN00790413_02207"/>
<reference evidence="2 3" key="1">
    <citation type="submission" date="2017-04" db="EMBL/GenBank/DDBJ databases">
        <authorList>
            <person name="Afonso C.L."/>
            <person name="Miller P.J."/>
            <person name="Scott M.A."/>
            <person name="Spackman E."/>
            <person name="Goraichik I."/>
            <person name="Dimitrov K.M."/>
            <person name="Suarez D.L."/>
            <person name="Swayne D.E."/>
        </authorList>
    </citation>
    <scope>NUCLEOTIDE SEQUENCE [LARGE SCALE GENOMIC DNA]</scope>
    <source>
        <strain evidence="2 3">KR-140</strain>
    </source>
</reference>
<dbReference type="OrthoDB" id="70908at2"/>
<gene>
    <name evidence="2" type="ORF">SAMN00790413_02207</name>
</gene>
<dbReference type="PROSITE" id="PS51257">
    <property type="entry name" value="PROKAR_LIPOPROTEIN"/>
    <property type="match status" value="1"/>
</dbReference>
<feature type="signal peptide" evidence="1">
    <location>
        <begin position="1"/>
        <end position="19"/>
    </location>
</feature>
<evidence type="ECO:0000313" key="3">
    <source>
        <dbReference type="Proteomes" id="UP000192582"/>
    </source>
</evidence>
<protein>
    <recommendedName>
        <fullName evidence="4">Lipoprotein</fullName>
    </recommendedName>
</protein>
<dbReference type="Proteomes" id="UP000192582">
    <property type="component" value="Unassembled WGS sequence"/>
</dbReference>
<keyword evidence="3" id="KW-1185">Reference proteome</keyword>
<organism evidence="2 3">
    <name type="scientific">Deinococcus hopiensis KR-140</name>
    <dbReference type="NCBI Taxonomy" id="695939"/>
    <lineage>
        <taxon>Bacteria</taxon>
        <taxon>Thermotogati</taxon>
        <taxon>Deinococcota</taxon>
        <taxon>Deinococci</taxon>
        <taxon>Deinococcales</taxon>
        <taxon>Deinococcaceae</taxon>
        <taxon>Deinococcus</taxon>
    </lineage>
</organism>
<dbReference type="AlphaFoldDB" id="A0A1W1VL49"/>
<evidence type="ECO:0000313" key="2">
    <source>
        <dbReference type="EMBL" id="SMB94003.1"/>
    </source>
</evidence>
<dbReference type="EMBL" id="FWWU01000009">
    <property type="protein sequence ID" value="SMB94003.1"/>
    <property type="molecule type" value="Genomic_DNA"/>
</dbReference>
<sequence>MKKLGLFALPLLVAGCGLSGTDAPTRPYTITIEPLGYRVTGTTARIITITSATINLYSAAGAPDVSSIDYTAIILNSKGDRAALDNSVIVPATGTLLGRARGGYVCTNTSLPSASCSMSRPDAIMTNTGPLQWIENSITKFVMPFEWAVAHDSAFSGVNVPGEDPAGWYAQFTFTANQTNGRTVTWKQNYQIVSPAGS</sequence>
<feature type="chain" id="PRO_5012031812" description="Lipoprotein" evidence="1">
    <location>
        <begin position="20"/>
        <end position="198"/>
    </location>
</feature>
<evidence type="ECO:0000256" key="1">
    <source>
        <dbReference type="SAM" id="SignalP"/>
    </source>
</evidence>
<proteinExistence type="predicted"/>
<dbReference type="RefSeq" id="WP_139806958.1">
    <property type="nucleotide sequence ID" value="NZ_FWWU01000009.1"/>
</dbReference>
<name>A0A1W1VL49_9DEIO</name>
<evidence type="ECO:0008006" key="4">
    <source>
        <dbReference type="Google" id="ProtNLM"/>
    </source>
</evidence>
<accession>A0A1W1VL49</accession>